<dbReference type="RefSeq" id="WP_155695428.1">
    <property type="nucleotide sequence ID" value="NZ_BAAAFQ010000004.1"/>
</dbReference>
<evidence type="ECO:0008006" key="4">
    <source>
        <dbReference type="Google" id="ProtNLM"/>
    </source>
</evidence>
<accession>A0A6N8F768</accession>
<gene>
    <name evidence="2" type="ORF">GNP35_06915</name>
</gene>
<keyword evidence="1" id="KW-0812">Transmembrane</keyword>
<dbReference type="Proteomes" id="UP000439994">
    <property type="component" value="Unassembled WGS sequence"/>
</dbReference>
<keyword evidence="1" id="KW-0472">Membrane</keyword>
<feature type="transmembrane region" description="Helical" evidence="1">
    <location>
        <begin position="219"/>
        <end position="237"/>
    </location>
</feature>
<keyword evidence="3" id="KW-1185">Reference proteome</keyword>
<keyword evidence="1" id="KW-1133">Transmembrane helix</keyword>
<feature type="transmembrane region" description="Helical" evidence="1">
    <location>
        <begin position="127"/>
        <end position="146"/>
    </location>
</feature>
<evidence type="ECO:0000313" key="3">
    <source>
        <dbReference type="Proteomes" id="UP000439994"/>
    </source>
</evidence>
<feature type="transmembrane region" description="Helical" evidence="1">
    <location>
        <begin position="6"/>
        <end position="29"/>
    </location>
</feature>
<dbReference type="AlphaFoldDB" id="A0A6N8F768"/>
<comment type="caution">
    <text evidence="2">The sequence shown here is derived from an EMBL/GenBank/DDBJ whole genome shotgun (WGS) entry which is preliminary data.</text>
</comment>
<sequence>MYESIHKLALVLHIAIGSAGLVIFWLPIFSKKGGAFHKQAGNWFAKGMTIVAYSGILMSTLVFIDPLAVRDPNNQFTLEQATNVVEVARATAAFLFMLSCLVLCTTRQGINVLKAKDDRSILKTPAHLVPIFLLMLSAVYVGMLSFQRASLLYPIFSVLSFFVAIGMLKYIFRAEVSKRTWIIEHVTNIIASGIAAYTAFLVFGGQSFLAGLVPSNMQIMFWIMPGVVGGFLSHVYASKYRKIYNVK</sequence>
<reference evidence="2 3" key="1">
    <citation type="submission" date="2019-11" db="EMBL/GenBank/DDBJ databases">
        <title>P. haliotis isolates from Z. marina roots.</title>
        <authorList>
            <person name="Cohen M."/>
            <person name="Jospin G."/>
            <person name="Eisen J.A."/>
            <person name="Coil D.A."/>
        </authorList>
    </citation>
    <scope>NUCLEOTIDE SEQUENCE [LARGE SCALE GENOMIC DNA]</scope>
    <source>
        <strain evidence="2 3">UCD-MCMsp1aY</strain>
    </source>
</reference>
<feature type="transmembrane region" description="Helical" evidence="1">
    <location>
        <begin position="152"/>
        <end position="172"/>
    </location>
</feature>
<evidence type="ECO:0000313" key="2">
    <source>
        <dbReference type="EMBL" id="MUH72233.1"/>
    </source>
</evidence>
<proteinExistence type="predicted"/>
<feature type="transmembrane region" description="Helical" evidence="1">
    <location>
        <begin position="50"/>
        <end position="68"/>
    </location>
</feature>
<evidence type="ECO:0000256" key="1">
    <source>
        <dbReference type="SAM" id="Phobius"/>
    </source>
</evidence>
<name>A0A6N8F768_9GAMM</name>
<dbReference type="OrthoDB" id="5984490at2"/>
<dbReference type="EMBL" id="WOCD01000003">
    <property type="protein sequence ID" value="MUH72233.1"/>
    <property type="molecule type" value="Genomic_DNA"/>
</dbReference>
<organism evidence="2 3">
    <name type="scientific">Psychrosphaera haliotis</name>
    <dbReference type="NCBI Taxonomy" id="555083"/>
    <lineage>
        <taxon>Bacteria</taxon>
        <taxon>Pseudomonadati</taxon>
        <taxon>Pseudomonadota</taxon>
        <taxon>Gammaproteobacteria</taxon>
        <taxon>Alteromonadales</taxon>
        <taxon>Pseudoalteromonadaceae</taxon>
        <taxon>Psychrosphaera</taxon>
    </lineage>
</organism>
<feature type="transmembrane region" description="Helical" evidence="1">
    <location>
        <begin position="88"/>
        <end position="106"/>
    </location>
</feature>
<protein>
    <recommendedName>
        <fullName evidence="4">DUF2306 domain-containing protein</fullName>
    </recommendedName>
</protein>